<protein>
    <submittedName>
        <fullName evidence="1">Uncharacterized protein</fullName>
    </submittedName>
</protein>
<keyword evidence="2" id="KW-1185">Reference proteome</keyword>
<evidence type="ECO:0000313" key="2">
    <source>
        <dbReference type="Proteomes" id="UP000287188"/>
    </source>
</evidence>
<name>A0A402ASF4_9CHLR</name>
<proteinExistence type="predicted"/>
<evidence type="ECO:0000313" key="1">
    <source>
        <dbReference type="EMBL" id="GCE22048.1"/>
    </source>
</evidence>
<sequence length="80" mass="9245">MMHVRKKLAPKERILDFVGRKGWRLFFVWSKRAGKESCDHVNECRGIGLHSLSSGGLVQTVTVMLNQNQRHRHTCRLQAC</sequence>
<comment type="caution">
    <text evidence="1">The sequence shown here is derived from an EMBL/GenBank/DDBJ whole genome shotgun (WGS) entry which is preliminary data.</text>
</comment>
<dbReference type="Proteomes" id="UP000287188">
    <property type="component" value="Unassembled WGS sequence"/>
</dbReference>
<organism evidence="1 2">
    <name type="scientific">Dictyobacter kobayashii</name>
    <dbReference type="NCBI Taxonomy" id="2014872"/>
    <lineage>
        <taxon>Bacteria</taxon>
        <taxon>Bacillati</taxon>
        <taxon>Chloroflexota</taxon>
        <taxon>Ktedonobacteria</taxon>
        <taxon>Ktedonobacterales</taxon>
        <taxon>Dictyobacteraceae</taxon>
        <taxon>Dictyobacter</taxon>
    </lineage>
</organism>
<accession>A0A402ASF4</accession>
<dbReference type="AlphaFoldDB" id="A0A402ASF4"/>
<dbReference type="EMBL" id="BIFS01000002">
    <property type="protein sequence ID" value="GCE22048.1"/>
    <property type="molecule type" value="Genomic_DNA"/>
</dbReference>
<gene>
    <name evidence="1" type="ORF">KDK_58480</name>
</gene>
<reference evidence="2" key="1">
    <citation type="submission" date="2018-12" db="EMBL/GenBank/DDBJ databases">
        <title>Tengunoibacter tsumagoiensis gen. nov., sp. nov., Dictyobacter kobayashii sp. nov., D. alpinus sp. nov., and D. joshuensis sp. nov. and description of Dictyobacteraceae fam. nov. within the order Ktedonobacterales isolated from Tengu-no-mugimeshi.</title>
        <authorList>
            <person name="Wang C.M."/>
            <person name="Zheng Y."/>
            <person name="Sakai Y."/>
            <person name="Toyoda A."/>
            <person name="Minakuchi Y."/>
            <person name="Abe K."/>
            <person name="Yokota A."/>
            <person name="Yabe S."/>
        </authorList>
    </citation>
    <scope>NUCLEOTIDE SEQUENCE [LARGE SCALE GENOMIC DNA]</scope>
    <source>
        <strain evidence="2">Uno11</strain>
    </source>
</reference>